<comment type="subcellular location">
    <subcellularLocation>
        <location evidence="1">Membrane</location>
    </subcellularLocation>
</comment>
<keyword evidence="7" id="KW-1185">Reference proteome</keyword>
<evidence type="ECO:0000259" key="6">
    <source>
        <dbReference type="SMART" id="SM00409"/>
    </source>
</evidence>
<accession>A0A9F7RKR1</accession>
<dbReference type="InterPro" id="IPR003599">
    <property type="entry name" value="Ig_sub"/>
</dbReference>
<evidence type="ECO:0000256" key="3">
    <source>
        <dbReference type="ARBA" id="ARBA00023136"/>
    </source>
</evidence>
<evidence type="ECO:0000313" key="7">
    <source>
        <dbReference type="Proteomes" id="UP000221080"/>
    </source>
</evidence>
<dbReference type="PANTHER" id="PTHR12080">
    <property type="entry name" value="SIGNALING LYMPHOCYTIC ACTIVATION MOLECULE"/>
    <property type="match status" value="1"/>
</dbReference>
<keyword evidence="3" id="KW-0472">Membrane</keyword>
<reference evidence="8 9" key="2">
    <citation type="submission" date="2025-04" db="UniProtKB">
        <authorList>
            <consortium name="RefSeq"/>
        </authorList>
    </citation>
    <scope>IDENTIFICATION</scope>
    <source>
        <tissue evidence="8 9">Blood</tissue>
    </source>
</reference>
<dbReference type="RefSeq" id="XP_053537177.1">
    <property type="nucleotide sequence ID" value="XM_053681202.1"/>
</dbReference>
<feature type="domain" description="Immunoglobulin" evidence="6">
    <location>
        <begin position="414"/>
        <end position="508"/>
    </location>
</feature>
<proteinExistence type="predicted"/>
<evidence type="ECO:0000256" key="2">
    <source>
        <dbReference type="ARBA" id="ARBA00022729"/>
    </source>
</evidence>
<evidence type="ECO:0000256" key="1">
    <source>
        <dbReference type="ARBA" id="ARBA00004370"/>
    </source>
</evidence>
<feature type="domain" description="Immunoglobulin" evidence="6">
    <location>
        <begin position="511"/>
        <end position="606"/>
    </location>
</feature>
<sequence length="625" mass="70178">MESCRVPHHVLLLFILMFITVSESALTAVRVKFNQAADLPCEYKCSGLAKWTLISNGDDVVAECDQTSCRPLMEGFKMFHDRYLKGNLTLTITAADFSKRNTYTCWCGDRDVANVRLSIEPLISSVKIKPGEDLKLDLYVSEGVKVIYQGEDSADPQGEEICRVDKSSLHCTDEYRPRTSLSNTVLTLREVKSTDRGLYNVRDTGNNENLDTYAVSVREFVSASTDVQGKFNQAADLRCEYKCSGLAKWTPFSNRDDVLAECDQTSCRSLKEGFKMSHDRYLKGDLTLTITAADDSKRGLYTCWCGDEDVANMHLSIKMWTSTVHIKLGEDLKMDLYVSEGVKVIYKGKEICSVDKSSLHCTDEYRPRTSLSNTVLTLRGVNFTDRGLYIVRDTENNEALHTYEVSVRVSESALTAVHGKFNQAADLSCEYKCSGLAKWTLISNGDDVVAECDQTSCRSLKEGFKMFHDWYLKGNLTLTITAADFSKRNTYRCWCGDEDVANVRLSIELLTSTVHIKPGEDLKLDLHVSEGVKVIYKGEDSADPHGEEICSVDKSSLHCTDEYRPRTSLSNTVLTLRGVKSTDRGLYIVRDTGNNEDLHTYEVSVREIQSNRQQESAKPVLLCLL</sequence>
<dbReference type="RefSeq" id="XP_053537178.1">
    <property type="nucleotide sequence ID" value="XM_053681203.1"/>
</dbReference>
<dbReference type="GO" id="GO:0016020">
    <property type="term" value="C:membrane"/>
    <property type="evidence" value="ECO:0007669"/>
    <property type="project" value="UniProtKB-SubCell"/>
</dbReference>
<protein>
    <submittedName>
        <fullName evidence="8 9">Uncharacterized protein LOC108267084</fullName>
    </submittedName>
</protein>
<dbReference type="PANTHER" id="PTHR12080:SF48">
    <property type="entry name" value="IMMUNOGLOBULIN SUBTYPE DOMAIN-CONTAINING PROTEIN"/>
    <property type="match status" value="1"/>
</dbReference>
<evidence type="ECO:0000313" key="8">
    <source>
        <dbReference type="RefSeq" id="XP_053537177.1"/>
    </source>
</evidence>
<keyword evidence="2 5" id="KW-0732">Signal</keyword>
<dbReference type="GeneID" id="108267084"/>
<dbReference type="OrthoDB" id="8948999at2759"/>
<dbReference type="SMART" id="SM00409">
    <property type="entry name" value="IG"/>
    <property type="match status" value="6"/>
</dbReference>
<reference evidence="7" key="1">
    <citation type="journal article" date="2016" name="Nat. Commun.">
        <title>The channel catfish genome sequence provides insights into the evolution of scale formation in teleosts.</title>
        <authorList>
            <person name="Liu Z."/>
            <person name="Liu S."/>
            <person name="Yao J."/>
            <person name="Bao L."/>
            <person name="Zhang J."/>
            <person name="Li Y."/>
            <person name="Jiang C."/>
            <person name="Sun L."/>
            <person name="Wang R."/>
            <person name="Zhang Y."/>
            <person name="Zhou T."/>
            <person name="Zeng Q."/>
            <person name="Fu Q."/>
            <person name="Gao S."/>
            <person name="Li N."/>
            <person name="Koren S."/>
            <person name="Jiang Y."/>
            <person name="Zimin A."/>
            <person name="Xu P."/>
            <person name="Phillippy A.M."/>
            <person name="Geng X."/>
            <person name="Song L."/>
            <person name="Sun F."/>
            <person name="Li C."/>
            <person name="Wang X."/>
            <person name="Chen A."/>
            <person name="Jin Y."/>
            <person name="Yuan Z."/>
            <person name="Yang Y."/>
            <person name="Tan S."/>
            <person name="Peatman E."/>
            <person name="Lu J."/>
            <person name="Qin Z."/>
            <person name="Dunham R."/>
            <person name="Li Z."/>
            <person name="Sonstegard T."/>
            <person name="Feng J."/>
            <person name="Danzmann R.G."/>
            <person name="Schroeder S."/>
            <person name="Scheffler B."/>
            <person name="Duke M.V."/>
            <person name="Ballard L."/>
            <person name="Kucuktas H."/>
            <person name="Kaltenboeck L."/>
            <person name="Liu H."/>
            <person name="Armbruster J."/>
            <person name="Xie Y."/>
            <person name="Kirby M.L."/>
            <person name="Tian Y."/>
            <person name="Flanagan M.E."/>
            <person name="Mu W."/>
            <person name="Waldbieser G.C."/>
        </authorList>
    </citation>
    <scope>NUCLEOTIDE SEQUENCE [LARGE SCALE GENOMIC DNA]</scope>
    <source>
        <strain evidence="7">SDA103</strain>
    </source>
</reference>
<name>A0A9F7RKR1_ICTPU</name>
<keyword evidence="4" id="KW-0325">Glycoprotein</keyword>
<dbReference type="Proteomes" id="UP000221080">
    <property type="component" value="Chromosome 7"/>
</dbReference>
<evidence type="ECO:0000313" key="10">
    <source>
        <dbReference type="RefSeq" id="XP_053537179.1"/>
    </source>
</evidence>
<dbReference type="RefSeq" id="XP_053537179.1">
    <property type="nucleotide sequence ID" value="XM_053681204.1"/>
</dbReference>
<gene>
    <name evidence="8 9 10" type="primary">LOC108267084</name>
</gene>
<feature type="domain" description="Immunoglobulin" evidence="6">
    <location>
        <begin position="26"/>
        <end position="120"/>
    </location>
</feature>
<feature type="domain" description="Immunoglobulin" evidence="6">
    <location>
        <begin position="123"/>
        <end position="218"/>
    </location>
</feature>
<dbReference type="AlphaFoldDB" id="A0A9F7RKR1"/>
<feature type="domain" description="Immunoglobulin" evidence="6">
    <location>
        <begin position="321"/>
        <end position="408"/>
    </location>
</feature>
<feature type="chain" id="PRO_5044698445" evidence="5">
    <location>
        <begin position="25"/>
        <end position="625"/>
    </location>
</feature>
<feature type="signal peptide" evidence="5">
    <location>
        <begin position="1"/>
        <end position="24"/>
    </location>
</feature>
<feature type="domain" description="Immunoglobulin" evidence="6">
    <location>
        <begin position="224"/>
        <end position="318"/>
    </location>
</feature>
<evidence type="ECO:0000256" key="5">
    <source>
        <dbReference type="SAM" id="SignalP"/>
    </source>
</evidence>
<dbReference type="InterPro" id="IPR015631">
    <property type="entry name" value="CD2/SLAM_rcpt"/>
</dbReference>
<dbReference type="KEGG" id="ipu:108267084"/>
<organism evidence="7 8">
    <name type="scientific">Ictalurus punctatus</name>
    <name type="common">Channel catfish</name>
    <name type="synonym">Silurus punctatus</name>
    <dbReference type="NCBI Taxonomy" id="7998"/>
    <lineage>
        <taxon>Eukaryota</taxon>
        <taxon>Metazoa</taxon>
        <taxon>Chordata</taxon>
        <taxon>Craniata</taxon>
        <taxon>Vertebrata</taxon>
        <taxon>Euteleostomi</taxon>
        <taxon>Actinopterygii</taxon>
        <taxon>Neopterygii</taxon>
        <taxon>Teleostei</taxon>
        <taxon>Ostariophysi</taxon>
        <taxon>Siluriformes</taxon>
        <taxon>Ictaluridae</taxon>
        <taxon>Ictalurus</taxon>
    </lineage>
</organism>
<evidence type="ECO:0000256" key="4">
    <source>
        <dbReference type="ARBA" id="ARBA00023180"/>
    </source>
</evidence>
<evidence type="ECO:0000313" key="9">
    <source>
        <dbReference type="RefSeq" id="XP_053537178.1"/>
    </source>
</evidence>